<gene>
    <name evidence="1" type="ORF">HPB49_007229</name>
</gene>
<organism evidence="1 2">
    <name type="scientific">Dermacentor silvarum</name>
    <name type="common">Tick</name>
    <dbReference type="NCBI Taxonomy" id="543639"/>
    <lineage>
        <taxon>Eukaryota</taxon>
        <taxon>Metazoa</taxon>
        <taxon>Ecdysozoa</taxon>
        <taxon>Arthropoda</taxon>
        <taxon>Chelicerata</taxon>
        <taxon>Arachnida</taxon>
        <taxon>Acari</taxon>
        <taxon>Parasitiformes</taxon>
        <taxon>Ixodida</taxon>
        <taxon>Ixodoidea</taxon>
        <taxon>Ixodidae</taxon>
        <taxon>Rhipicephalinae</taxon>
        <taxon>Dermacentor</taxon>
    </lineage>
</organism>
<dbReference type="Proteomes" id="UP000821865">
    <property type="component" value="Chromosome 1"/>
</dbReference>
<reference evidence="1" key="1">
    <citation type="submission" date="2020-05" db="EMBL/GenBank/DDBJ databases">
        <title>Large-scale comparative analyses of tick genomes elucidate their genetic diversity and vector capacities.</title>
        <authorList>
            <person name="Jia N."/>
            <person name="Wang J."/>
            <person name="Shi W."/>
            <person name="Du L."/>
            <person name="Sun Y."/>
            <person name="Zhan W."/>
            <person name="Jiang J."/>
            <person name="Wang Q."/>
            <person name="Zhang B."/>
            <person name="Ji P."/>
            <person name="Sakyi L.B."/>
            <person name="Cui X."/>
            <person name="Yuan T."/>
            <person name="Jiang B."/>
            <person name="Yang W."/>
            <person name="Lam T.T.-Y."/>
            <person name="Chang Q."/>
            <person name="Ding S."/>
            <person name="Wang X."/>
            <person name="Zhu J."/>
            <person name="Ruan X."/>
            <person name="Zhao L."/>
            <person name="Wei J."/>
            <person name="Que T."/>
            <person name="Du C."/>
            <person name="Cheng J."/>
            <person name="Dai P."/>
            <person name="Han X."/>
            <person name="Huang E."/>
            <person name="Gao Y."/>
            <person name="Liu J."/>
            <person name="Shao H."/>
            <person name="Ye R."/>
            <person name="Li L."/>
            <person name="Wei W."/>
            <person name="Wang X."/>
            <person name="Wang C."/>
            <person name="Yang T."/>
            <person name="Huo Q."/>
            <person name="Li W."/>
            <person name="Guo W."/>
            <person name="Chen H."/>
            <person name="Zhou L."/>
            <person name="Ni X."/>
            <person name="Tian J."/>
            <person name="Zhou Y."/>
            <person name="Sheng Y."/>
            <person name="Liu T."/>
            <person name="Pan Y."/>
            <person name="Xia L."/>
            <person name="Li J."/>
            <person name="Zhao F."/>
            <person name="Cao W."/>
        </authorList>
    </citation>
    <scope>NUCLEOTIDE SEQUENCE</scope>
    <source>
        <strain evidence="1">Dsil-2018</strain>
    </source>
</reference>
<evidence type="ECO:0000313" key="2">
    <source>
        <dbReference type="Proteomes" id="UP000821865"/>
    </source>
</evidence>
<evidence type="ECO:0000313" key="1">
    <source>
        <dbReference type="EMBL" id="KAH7978884.1"/>
    </source>
</evidence>
<comment type="caution">
    <text evidence="1">The sequence shown here is derived from an EMBL/GenBank/DDBJ whole genome shotgun (WGS) entry which is preliminary data.</text>
</comment>
<protein>
    <submittedName>
        <fullName evidence="1">Uncharacterized protein</fullName>
    </submittedName>
</protein>
<accession>A0ACB8DXR4</accession>
<name>A0ACB8DXR4_DERSI</name>
<proteinExistence type="predicted"/>
<dbReference type="EMBL" id="CM023470">
    <property type="protein sequence ID" value="KAH7978884.1"/>
    <property type="molecule type" value="Genomic_DNA"/>
</dbReference>
<sequence>MSGKLGLKDTWHLLRYLLDPENCKTAHNKNIGRIIHEHPFQDDEFLNELRSRYLDASDKKTLPEYKGALNPGMDEEITTAEVFPYKATAKTLTINKLTAYVNQTNRFIRLIANKHFGMKEAV</sequence>
<keyword evidence="2" id="KW-1185">Reference proteome</keyword>